<evidence type="ECO:0000313" key="2">
    <source>
        <dbReference type="Proteomes" id="UP001054945"/>
    </source>
</evidence>
<protein>
    <submittedName>
        <fullName evidence="1">Uncharacterized protein</fullName>
    </submittedName>
</protein>
<accession>A0AAV4SD61</accession>
<dbReference type="AlphaFoldDB" id="A0AAV4SD61"/>
<proteinExistence type="predicted"/>
<dbReference type="EMBL" id="BPLR01009477">
    <property type="protein sequence ID" value="GIY32233.1"/>
    <property type="molecule type" value="Genomic_DNA"/>
</dbReference>
<keyword evidence="2" id="KW-1185">Reference proteome</keyword>
<name>A0AAV4SD61_CAEEX</name>
<comment type="caution">
    <text evidence="1">The sequence shown here is derived from an EMBL/GenBank/DDBJ whole genome shotgun (WGS) entry which is preliminary data.</text>
</comment>
<organism evidence="1 2">
    <name type="scientific">Caerostris extrusa</name>
    <name type="common">Bark spider</name>
    <name type="synonym">Caerostris bankana</name>
    <dbReference type="NCBI Taxonomy" id="172846"/>
    <lineage>
        <taxon>Eukaryota</taxon>
        <taxon>Metazoa</taxon>
        <taxon>Ecdysozoa</taxon>
        <taxon>Arthropoda</taxon>
        <taxon>Chelicerata</taxon>
        <taxon>Arachnida</taxon>
        <taxon>Araneae</taxon>
        <taxon>Araneomorphae</taxon>
        <taxon>Entelegynae</taxon>
        <taxon>Araneoidea</taxon>
        <taxon>Araneidae</taxon>
        <taxon>Caerostris</taxon>
    </lineage>
</organism>
<gene>
    <name evidence="1" type="ORF">CEXT_765041</name>
</gene>
<reference evidence="1 2" key="1">
    <citation type="submission" date="2021-06" db="EMBL/GenBank/DDBJ databases">
        <title>Caerostris extrusa draft genome.</title>
        <authorList>
            <person name="Kono N."/>
            <person name="Arakawa K."/>
        </authorList>
    </citation>
    <scope>NUCLEOTIDE SEQUENCE [LARGE SCALE GENOMIC DNA]</scope>
</reference>
<dbReference type="Proteomes" id="UP001054945">
    <property type="component" value="Unassembled WGS sequence"/>
</dbReference>
<sequence length="106" mass="12337">MNLTVDMTFKSSKYSFGCGAFQGIPTNSEVKELPIRAPSYSHMSEYESGDLGVPELPKEKEDREKDFSVVTWTSSTINSLEVTLNLFWMILMRRLEERMNFHHWKP</sequence>
<evidence type="ECO:0000313" key="1">
    <source>
        <dbReference type="EMBL" id="GIY32233.1"/>
    </source>
</evidence>